<feature type="region of interest" description="Disordered" evidence="1">
    <location>
        <begin position="247"/>
        <end position="283"/>
    </location>
</feature>
<dbReference type="OrthoDB" id="19261at2759"/>
<feature type="transmembrane region" description="Helical" evidence="2">
    <location>
        <begin position="335"/>
        <end position="356"/>
    </location>
</feature>
<dbReference type="Proteomes" id="UP000014480">
    <property type="component" value="Unassembled WGS sequence"/>
</dbReference>
<proteinExistence type="predicted"/>
<feature type="compositionally biased region" description="Gly residues" evidence="1">
    <location>
        <begin position="257"/>
        <end position="283"/>
    </location>
</feature>
<dbReference type="AlphaFoldDB" id="A0A484GB00"/>
<dbReference type="InterPro" id="IPR015920">
    <property type="entry name" value="Cellobiose_DH-like_cyt"/>
</dbReference>
<dbReference type="InterPro" id="IPR005018">
    <property type="entry name" value="DOMON_domain"/>
</dbReference>
<reference evidence="5" key="1">
    <citation type="journal article" date="2013" name="New Phytol.">
        <title>Comparative genomic and transcriptomic analyses reveal the hemibiotrophic stage shift of Colletotrichum fungi.</title>
        <authorList>
            <person name="Gan P."/>
            <person name="Ikeda K."/>
            <person name="Irieda H."/>
            <person name="Narusaka M."/>
            <person name="O'Connell R.J."/>
            <person name="Narusaka Y."/>
            <person name="Takano Y."/>
            <person name="Kubo Y."/>
            <person name="Shirasu K."/>
        </authorList>
    </citation>
    <scope>NUCLEOTIDE SEQUENCE [LARGE SCALE GENOMIC DNA]</scope>
    <source>
        <strain evidence="5">104-T / ATCC 96160 / CBS 514.97 / LARS 414 / MAFF 240422</strain>
    </source>
</reference>
<keyword evidence="2" id="KW-1133">Transmembrane helix</keyword>
<evidence type="ECO:0000256" key="1">
    <source>
        <dbReference type="SAM" id="MobiDB-lite"/>
    </source>
</evidence>
<accession>A0A484GB00</accession>
<dbReference type="PROSITE" id="PS50836">
    <property type="entry name" value="DOMON"/>
    <property type="match status" value="1"/>
</dbReference>
<dbReference type="SUPFAM" id="SSF49344">
    <property type="entry name" value="CBD9-like"/>
    <property type="match status" value="1"/>
</dbReference>
<dbReference type="CDD" id="cd09630">
    <property type="entry name" value="CDH_like_cytochrome"/>
    <property type="match status" value="1"/>
</dbReference>
<feature type="transmembrane region" description="Helical" evidence="2">
    <location>
        <begin position="303"/>
        <end position="328"/>
    </location>
</feature>
<dbReference type="Gene3D" id="2.60.40.1210">
    <property type="entry name" value="Cellobiose dehydrogenase, cytochrome domain"/>
    <property type="match status" value="1"/>
</dbReference>
<organism evidence="4 5">
    <name type="scientific">Colletotrichum orbiculare (strain 104-T / ATCC 96160 / CBS 514.97 / LARS 414 / MAFF 240422)</name>
    <name type="common">Cucumber anthracnose fungus</name>
    <name type="synonym">Colletotrichum lagenarium</name>
    <dbReference type="NCBI Taxonomy" id="1213857"/>
    <lineage>
        <taxon>Eukaryota</taxon>
        <taxon>Fungi</taxon>
        <taxon>Dikarya</taxon>
        <taxon>Ascomycota</taxon>
        <taxon>Pezizomycotina</taxon>
        <taxon>Sordariomycetes</taxon>
        <taxon>Hypocreomycetidae</taxon>
        <taxon>Glomerellales</taxon>
        <taxon>Glomerellaceae</taxon>
        <taxon>Colletotrichum</taxon>
        <taxon>Colletotrichum orbiculare species complex</taxon>
    </lineage>
</organism>
<comment type="caution">
    <text evidence="4">The sequence shown here is derived from an EMBL/GenBank/DDBJ whole genome shotgun (WGS) entry which is preliminary data.</text>
</comment>
<keyword evidence="5" id="KW-1185">Reference proteome</keyword>
<dbReference type="EMBL" id="AMCV02000001">
    <property type="protein sequence ID" value="TDZ26957.1"/>
    <property type="molecule type" value="Genomic_DNA"/>
</dbReference>
<feature type="transmembrane region" description="Helical" evidence="2">
    <location>
        <begin position="368"/>
        <end position="387"/>
    </location>
</feature>
<dbReference type="Pfam" id="PF16010">
    <property type="entry name" value="CDH-cyt"/>
    <property type="match status" value="1"/>
</dbReference>
<reference evidence="5" key="2">
    <citation type="journal article" date="2019" name="Mol. Plant Microbe Interact.">
        <title>Genome sequence resources for four phytopathogenic fungi from the Colletotrichum orbiculare species complex.</title>
        <authorList>
            <person name="Gan P."/>
            <person name="Tsushima A."/>
            <person name="Narusaka M."/>
            <person name="Narusaka Y."/>
            <person name="Takano Y."/>
            <person name="Kubo Y."/>
            <person name="Shirasu K."/>
        </authorList>
    </citation>
    <scope>GENOME REANNOTATION</scope>
    <source>
        <strain evidence="5">104-T / ATCC 96160 / CBS 514.97 / LARS 414 / MAFF 240422</strain>
    </source>
</reference>
<feature type="transmembrane region" description="Helical" evidence="2">
    <location>
        <begin position="407"/>
        <end position="429"/>
    </location>
</feature>
<dbReference type="PANTHER" id="PTHR47797:SF4">
    <property type="entry name" value="DOMON DOMAIN-CONTAINING PROTEIN"/>
    <property type="match status" value="1"/>
</dbReference>
<dbReference type="CDD" id="cd08760">
    <property type="entry name" value="Cyt_b561_FRRS1_like"/>
    <property type="match status" value="1"/>
</dbReference>
<keyword evidence="2" id="KW-0812">Transmembrane</keyword>
<name>A0A484GB00_COLOR</name>
<feature type="region of interest" description="Disordered" evidence="1">
    <location>
        <begin position="466"/>
        <end position="485"/>
    </location>
</feature>
<feature type="transmembrane region" description="Helical" evidence="2">
    <location>
        <begin position="435"/>
        <end position="457"/>
    </location>
</feature>
<evidence type="ECO:0000256" key="2">
    <source>
        <dbReference type="SAM" id="Phobius"/>
    </source>
</evidence>
<feature type="domain" description="DOMON" evidence="3">
    <location>
        <begin position="94"/>
        <end position="216"/>
    </location>
</feature>
<protein>
    <recommendedName>
        <fullName evidence="3">DOMON domain-containing protein</fullName>
    </recommendedName>
</protein>
<keyword evidence="2" id="KW-0472">Membrane</keyword>
<dbReference type="STRING" id="1213857.A0A484GB00"/>
<evidence type="ECO:0000259" key="3">
    <source>
        <dbReference type="PROSITE" id="PS50836"/>
    </source>
</evidence>
<evidence type="ECO:0000313" key="5">
    <source>
        <dbReference type="Proteomes" id="UP000014480"/>
    </source>
</evidence>
<sequence>MRRGGTDGQSSRNFRHARNACHSRPKSFLQKATRRHCMSAVEPHCVSKAPTLVLVSRGFLVIMKAFTATALAGALYAATASANPIEACPNDICFKVAVPQSASSSGSGNLYFQMTAPTSYQWVSLGSGTSMSNSNMFLMYADGSGNVTISPRTARGHNMPTVPSSGAADLTLLAGSGIADGKMTANVRCSNCASWSGGSMSLNSASTSWIAAWKAGSAINSASVSQSIQQHDEHSSFSLDLSQATVQSDSNPFAGSSNGGSGTGNGNGNGSGTGSGNGNSGGGSTSGGSGVVFNGGGGKSAILLAHGVIMSIVFVALYPLGAILMPLVGKWMAHAVWQSVAFGLMWAGFGTGYAYARDNGYLFAQTHTLLGTVVVALLATQPFLGYAHHAYYKKFQSRGVISHVHIWYGRALTVIGIINGGLGLELSGIATRYVIAYSVVSAVLCLLWIGAAVMAAIRKPSRRIKHEDSHASSESMQRIPYRQKK</sequence>
<dbReference type="SMART" id="SM00664">
    <property type="entry name" value="DoH"/>
    <property type="match status" value="1"/>
</dbReference>
<dbReference type="PANTHER" id="PTHR47797">
    <property type="entry name" value="DEHYDROGENASE, PUTATIVE (AFU_ORTHOLOGUE AFUA_8G05805)-RELATED"/>
    <property type="match status" value="1"/>
</dbReference>
<dbReference type="Gene3D" id="1.20.120.1770">
    <property type="match status" value="1"/>
</dbReference>
<gene>
    <name evidence="4" type="ORF">Cob_v000994</name>
</gene>
<evidence type="ECO:0000313" key="4">
    <source>
        <dbReference type="EMBL" id="TDZ26957.1"/>
    </source>
</evidence>